<organism evidence="3 4">
    <name type="scientific">Shinella granuli</name>
    <dbReference type="NCBI Taxonomy" id="323621"/>
    <lineage>
        <taxon>Bacteria</taxon>
        <taxon>Pseudomonadati</taxon>
        <taxon>Pseudomonadota</taxon>
        <taxon>Alphaproteobacteria</taxon>
        <taxon>Hyphomicrobiales</taxon>
        <taxon>Rhizobiaceae</taxon>
        <taxon>Shinella</taxon>
    </lineage>
</organism>
<sequence>MLQHTGIEFMQFLVRTLLSATLLLSTPFAASADEAFPVRDIRKIVVSGDDSASPTVLKRTGEHLKRAARATRRTVAIDPATMDVRVSGVREGSNGQSTARVTVTLSGPGASSKRTLTINSFMPQQKGRDAALGDAIARRVALAYHLAPVAGAKAVEGKRPGKGRKYAGGKRRTATTTSVQSYSGGQDRPLVIPTEAALNVRSRALPEGSTKKVAPCVVTQAISCD</sequence>
<evidence type="ECO:0000256" key="1">
    <source>
        <dbReference type="SAM" id="MobiDB-lite"/>
    </source>
</evidence>
<evidence type="ECO:0000313" key="3">
    <source>
        <dbReference type="EMBL" id="TCN40615.1"/>
    </source>
</evidence>
<gene>
    <name evidence="3" type="ORF">EV665_11560</name>
</gene>
<evidence type="ECO:0000256" key="2">
    <source>
        <dbReference type="SAM" id="SignalP"/>
    </source>
</evidence>
<feature type="compositionally biased region" description="Polar residues" evidence="1">
    <location>
        <begin position="174"/>
        <end position="184"/>
    </location>
</feature>
<comment type="caution">
    <text evidence="3">The sequence shown here is derived from an EMBL/GenBank/DDBJ whole genome shotgun (WGS) entry which is preliminary data.</text>
</comment>
<evidence type="ECO:0000313" key="4">
    <source>
        <dbReference type="Proteomes" id="UP000295351"/>
    </source>
</evidence>
<protein>
    <submittedName>
        <fullName evidence="3">Uncharacterized protein</fullName>
    </submittedName>
</protein>
<dbReference type="AlphaFoldDB" id="A0A4R2CJS4"/>
<keyword evidence="4" id="KW-1185">Reference proteome</keyword>
<name>A0A4R2CJS4_SHIGR</name>
<feature type="compositionally biased region" description="Basic residues" evidence="1">
    <location>
        <begin position="160"/>
        <end position="173"/>
    </location>
</feature>
<keyword evidence="2" id="KW-0732">Signal</keyword>
<feature type="signal peptide" evidence="2">
    <location>
        <begin position="1"/>
        <end position="32"/>
    </location>
</feature>
<feature type="region of interest" description="Disordered" evidence="1">
    <location>
        <begin position="155"/>
        <end position="188"/>
    </location>
</feature>
<dbReference type="Proteomes" id="UP000295351">
    <property type="component" value="Unassembled WGS sequence"/>
</dbReference>
<feature type="chain" id="PRO_5020968107" evidence="2">
    <location>
        <begin position="33"/>
        <end position="225"/>
    </location>
</feature>
<reference evidence="3 4" key="1">
    <citation type="submission" date="2019-03" db="EMBL/GenBank/DDBJ databases">
        <title>Genomic Encyclopedia of Type Strains, Phase IV (KMG-IV): sequencing the most valuable type-strain genomes for metagenomic binning, comparative biology and taxonomic classification.</title>
        <authorList>
            <person name="Goeker M."/>
        </authorList>
    </citation>
    <scope>NUCLEOTIDE SEQUENCE [LARGE SCALE GENOMIC DNA]</scope>
    <source>
        <strain evidence="3 4">DSM 18401</strain>
    </source>
</reference>
<proteinExistence type="predicted"/>
<accession>A0A4R2CJS4</accession>
<dbReference type="RefSeq" id="WP_162853121.1">
    <property type="nucleotide sequence ID" value="NZ_BAABEI010000012.1"/>
</dbReference>
<dbReference type="EMBL" id="SLVX01000015">
    <property type="protein sequence ID" value="TCN40615.1"/>
    <property type="molecule type" value="Genomic_DNA"/>
</dbReference>